<accession>A0A073B3B2</accession>
<proteinExistence type="inferred from homology"/>
<dbReference type="AlphaFoldDB" id="A0A073B3B2"/>
<keyword evidence="4 7" id="KW-0812">Transmembrane</keyword>
<evidence type="ECO:0000313" key="8">
    <source>
        <dbReference type="EMBL" id="KEI46095.1"/>
    </source>
</evidence>
<dbReference type="PANTHER" id="PTHR33452">
    <property type="entry name" value="OXIDOREDUCTASE CATD-RELATED"/>
    <property type="match status" value="1"/>
</dbReference>
<keyword evidence="5 7" id="KW-1133">Transmembrane helix</keyword>
<comment type="caution">
    <text evidence="8">The sequence shown here is derived from an EMBL/GenBank/DDBJ whole genome shotgun (WGS) entry which is preliminary data.</text>
</comment>
<dbReference type="InterPro" id="IPR032808">
    <property type="entry name" value="DoxX"/>
</dbReference>
<organism evidence="8 9">
    <name type="scientific">Saccharopolyspora rectivirgula</name>
    <dbReference type="NCBI Taxonomy" id="28042"/>
    <lineage>
        <taxon>Bacteria</taxon>
        <taxon>Bacillati</taxon>
        <taxon>Actinomycetota</taxon>
        <taxon>Actinomycetes</taxon>
        <taxon>Pseudonocardiales</taxon>
        <taxon>Pseudonocardiaceae</taxon>
        <taxon>Saccharopolyspora</taxon>
    </lineage>
</organism>
<evidence type="ECO:0000256" key="1">
    <source>
        <dbReference type="ARBA" id="ARBA00004651"/>
    </source>
</evidence>
<dbReference type="Pfam" id="PF07681">
    <property type="entry name" value="DoxX"/>
    <property type="match status" value="1"/>
</dbReference>
<feature type="transmembrane region" description="Helical" evidence="7">
    <location>
        <begin position="110"/>
        <end position="130"/>
    </location>
</feature>
<dbReference type="eggNOG" id="COG2259">
    <property type="taxonomic scope" value="Bacteria"/>
</dbReference>
<dbReference type="InterPro" id="IPR051907">
    <property type="entry name" value="DoxX-like_oxidoreductase"/>
</dbReference>
<sequence>MWKVAMQHSLRDVMNLIARVVVGGTFVAHAYQKFAINGMGATVEGFGAMGIPLPALAAWFTALVELLGGLALVVGVALPVAGALLALVMLGALVLAHSSAFFVANGGFEYVLVLAAASLALGFSGSRFTLAAAFGKDRGKAEAAS</sequence>
<evidence type="ECO:0000256" key="6">
    <source>
        <dbReference type="ARBA" id="ARBA00023136"/>
    </source>
</evidence>
<dbReference type="GO" id="GO:0005886">
    <property type="term" value="C:plasma membrane"/>
    <property type="evidence" value="ECO:0007669"/>
    <property type="project" value="UniProtKB-SubCell"/>
</dbReference>
<evidence type="ECO:0000256" key="2">
    <source>
        <dbReference type="ARBA" id="ARBA00006679"/>
    </source>
</evidence>
<evidence type="ECO:0000256" key="7">
    <source>
        <dbReference type="SAM" id="Phobius"/>
    </source>
</evidence>
<keyword evidence="9" id="KW-1185">Reference proteome</keyword>
<evidence type="ECO:0000256" key="3">
    <source>
        <dbReference type="ARBA" id="ARBA00022475"/>
    </source>
</evidence>
<evidence type="ECO:0000256" key="5">
    <source>
        <dbReference type="ARBA" id="ARBA00022989"/>
    </source>
</evidence>
<feature type="transmembrane region" description="Helical" evidence="7">
    <location>
        <begin position="84"/>
        <end position="104"/>
    </location>
</feature>
<feature type="transmembrane region" description="Helical" evidence="7">
    <location>
        <begin position="12"/>
        <end position="31"/>
    </location>
</feature>
<feature type="transmembrane region" description="Helical" evidence="7">
    <location>
        <begin position="51"/>
        <end position="77"/>
    </location>
</feature>
<dbReference type="Proteomes" id="UP000031419">
    <property type="component" value="Unassembled WGS sequence"/>
</dbReference>
<keyword evidence="3" id="KW-1003">Cell membrane</keyword>
<protein>
    <submittedName>
        <fullName evidence="8">DoxX family protein</fullName>
    </submittedName>
</protein>
<dbReference type="EMBL" id="JNVU01000002">
    <property type="protein sequence ID" value="KEI46095.1"/>
    <property type="molecule type" value="Genomic_DNA"/>
</dbReference>
<evidence type="ECO:0000256" key="4">
    <source>
        <dbReference type="ARBA" id="ARBA00022692"/>
    </source>
</evidence>
<gene>
    <name evidence="8" type="ORF">GU90_00110</name>
</gene>
<reference evidence="8 9" key="1">
    <citation type="submission" date="2014-06" db="EMBL/GenBank/DDBJ databases">
        <title>Saccharopolyspora rectivirgula DSM-43113 Genome sequencing.</title>
        <authorList>
            <person name="Barrera C."/>
            <person name="Millon L."/>
            <person name="Rognon B."/>
            <person name="Zaugg C."/>
            <person name="Monod M."/>
        </authorList>
    </citation>
    <scope>NUCLEOTIDE SEQUENCE [LARGE SCALE GENOMIC DNA]</scope>
    <source>
        <strain evidence="8 9">DSM 43113</strain>
    </source>
</reference>
<evidence type="ECO:0000313" key="9">
    <source>
        <dbReference type="Proteomes" id="UP000031419"/>
    </source>
</evidence>
<keyword evidence="6 7" id="KW-0472">Membrane</keyword>
<dbReference type="PANTHER" id="PTHR33452:SF1">
    <property type="entry name" value="INNER MEMBRANE PROTEIN YPHA-RELATED"/>
    <property type="match status" value="1"/>
</dbReference>
<name>A0A073B3B2_9PSEU</name>
<comment type="similarity">
    <text evidence="2">Belongs to the DoxX family.</text>
</comment>
<comment type="subcellular location">
    <subcellularLocation>
        <location evidence="1">Cell membrane</location>
        <topology evidence="1">Multi-pass membrane protein</topology>
    </subcellularLocation>
</comment>